<dbReference type="SMART" id="SM00478">
    <property type="entry name" value="ENDO3c"/>
    <property type="match status" value="1"/>
</dbReference>
<proteinExistence type="inferred from homology"/>
<dbReference type="InterPro" id="IPR011257">
    <property type="entry name" value="DNA_glycosylase"/>
</dbReference>
<evidence type="ECO:0000256" key="5">
    <source>
        <dbReference type="ARBA" id="ARBA00022801"/>
    </source>
</evidence>
<dbReference type="GO" id="GO:0051539">
    <property type="term" value="F:4 iron, 4 sulfur cluster binding"/>
    <property type="evidence" value="ECO:0007669"/>
    <property type="project" value="UniProtKB-KW"/>
</dbReference>
<dbReference type="AlphaFoldDB" id="X1GJG8"/>
<keyword evidence="5" id="KW-0378">Hydrolase</keyword>
<name>X1GJG8_9ZZZZ</name>
<dbReference type="Gene3D" id="1.10.340.30">
    <property type="entry name" value="Hypothetical protein, domain 2"/>
    <property type="match status" value="1"/>
</dbReference>
<keyword evidence="2" id="KW-0004">4Fe-4S</keyword>
<evidence type="ECO:0000313" key="11">
    <source>
        <dbReference type="EMBL" id="GAH58056.1"/>
    </source>
</evidence>
<evidence type="ECO:0000259" key="10">
    <source>
        <dbReference type="SMART" id="SM00478"/>
    </source>
</evidence>
<feature type="domain" description="HhH-GPD" evidence="10">
    <location>
        <begin position="1"/>
        <end position="101"/>
    </location>
</feature>
<gene>
    <name evidence="11" type="ORF">S03H2_28617</name>
</gene>
<dbReference type="GO" id="GO:0006284">
    <property type="term" value="P:base-excision repair"/>
    <property type="evidence" value="ECO:0007669"/>
    <property type="project" value="InterPro"/>
</dbReference>
<evidence type="ECO:0000256" key="6">
    <source>
        <dbReference type="ARBA" id="ARBA00023004"/>
    </source>
</evidence>
<keyword evidence="6" id="KW-0408">Iron</keyword>
<keyword evidence="7" id="KW-0411">Iron-sulfur</keyword>
<protein>
    <recommendedName>
        <fullName evidence="10">HhH-GPD domain-containing protein</fullName>
    </recommendedName>
</protein>
<dbReference type="Gene3D" id="1.10.1670.10">
    <property type="entry name" value="Helix-hairpin-Helix base-excision DNA repair enzymes (C-terminal)"/>
    <property type="match status" value="1"/>
</dbReference>
<dbReference type="GO" id="GO:0046872">
    <property type="term" value="F:metal ion binding"/>
    <property type="evidence" value="ECO:0007669"/>
    <property type="project" value="UniProtKB-KW"/>
</dbReference>
<dbReference type="PANTHER" id="PTHR10359">
    <property type="entry name" value="A/G-SPECIFIC ADENINE GLYCOSYLASE/ENDONUCLEASE III"/>
    <property type="match status" value="1"/>
</dbReference>
<dbReference type="InterPro" id="IPR023170">
    <property type="entry name" value="HhH_base_excis_C"/>
</dbReference>
<evidence type="ECO:0000256" key="1">
    <source>
        <dbReference type="ARBA" id="ARBA00008343"/>
    </source>
</evidence>
<dbReference type="SUPFAM" id="SSF48150">
    <property type="entry name" value="DNA-glycosylase"/>
    <property type="match status" value="1"/>
</dbReference>
<dbReference type="PANTHER" id="PTHR10359:SF19">
    <property type="entry name" value="DNA REPAIR GLYCOSYLASE MJ1434-RELATED"/>
    <property type="match status" value="1"/>
</dbReference>
<dbReference type="EMBL" id="BARU01017243">
    <property type="protein sequence ID" value="GAH58056.1"/>
    <property type="molecule type" value="Genomic_DNA"/>
</dbReference>
<dbReference type="InterPro" id="IPR003265">
    <property type="entry name" value="HhH-GPD_domain"/>
</dbReference>
<evidence type="ECO:0000256" key="8">
    <source>
        <dbReference type="ARBA" id="ARBA00023204"/>
    </source>
</evidence>
<evidence type="ECO:0000256" key="4">
    <source>
        <dbReference type="ARBA" id="ARBA00022763"/>
    </source>
</evidence>
<dbReference type="Pfam" id="PF00633">
    <property type="entry name" value="HHH"/>
    <property type="match status" value="1"/>
</dbReference>
<keyword evidence="8" id="KW-0234">DNA repair</keyword>
<keyword evidence="9" id="KW-0326">Glycosidase</keyword>
<feature type="non-terminal residue" evidence="11">
    <location>
        <position position="1"/>
    </location>
</feature>
<dbReference type="GO" id="GO:0003677">
    <property type="term" value="F:DNA binding"/>
    <property type="evidence" value="ECO:0007669"/>
    <property type="project" value="InterPro"/>
</dbReference>
<dbReference type="CDD" id="cd00056">
    <property type="entry name" value="ENDO3c"/>
    <property type="match status" value="1"/>
</dbReference>
<reference evidence="11" key="1">
    <citation type="journal article" date="2014" name="Front. Microbiol.">
        <title>High frequency of phylogenetically diverse reductive dehalogenase-homologous genes in deep subseafloor sedimentary metagenomes.</title>
        <authorList>
            <person name="Kawai M."/>
            <person name="Futagami T."/>
            <person name="Toyoda A."/>
            <person name="Takaki Y."/>
            <person name="Nishi S."/>
            <person name="Hori S."/>
            <person name="Arai W."/>
            <person name="Tsubouchi T."/>
            <person name="Morono Y."/>
            <person name="Uchiyama I."/>
            <person name="Ito T."/>
            <person name="Fujiyama A."/>
            <person name="Inagaki F."/>
            <person name="Takami H."/>
        </authorList>
    </citation>
    <scope>NUCLEOTIDE SEQUENCE</scope>
    <source>
        <strain evidence="11">Expedition CK06-06</strain>
    </source>
</reference>
<keyword evidence="3" id="KW-0479">Metal-binding</keyword>
<evidence type="ECO:0000256" key="2">
    <source>
        <dbReference type="ARBA" id="ARBA00022485"/>
    </source>
</evidence>
<organism evidence="11">
    <name type="scientific">marine sediment metagenome</name>
    <dbReference type="NCBI Taxonomy" id="412755"/>
    <lineage>
        <taxon>unclassified sequences</taxon>
        <taxon>metagenomes</taxon>
        <taxon>ecological metagenomes</taxon>
    </lineage>
</organism>
<evidence type="ECO:0000256" key="7">
    <source>
        <dbReference type="ARBA" id="ARBA00023014"/>
    </source>
</evidence>
<dbReference type="InterPro" id="IPR000445">
    <property type="entry name" value="HhH_motif"/>
</dbReference>
<evidence type="ECO:0000256" key="3">
    <source>
        <dbReference type="ARBA" id="ARBA00022723"/>
    </source>
</evidence>
<comment type="caution">
    <text evidence="11">The sequence shown here is derived from an EMBL/GenBank/DDBJ whole genome shotgun (WGS) entry which is preliminary data.</text>
</comment>
<dbReference type="GO" id="GO:0019104">
    <property type="term" value="F:DNA N-glycosylase activity"/>
    <property type="evidence" value="ECO:0007669"/>
    <property type="project" value="UniProtKB-ARBA"/>
</dbReference>
<keyword evidence="4" id="KW-0227">DNA damage</keyword>
<sequence length="126" mass="14528">LFENYDGMLTNLECLDTDQLRAELLAVRGVGPETADSILLYAFDRAIFVVDAYTARIAFRHQLIEPDADYERLRELFQSNLPQDTQLFNEYHALLVKVGKEFCKPKARCPGCPLEELPHTLDIEYF</sequence>
<evidence type="ECO:0000256" key="9">
    <source>
        <dbReference type="ARBA" id="ARBA00023295"/>
    </source>
</evidence>
<accession>X1GJG8</accession>
<comment type="similarity">
    <text evidence="1">Belongs to the Nth/MutY family.</text>
</comment>